<dbReference type="RefSeq" id="WP_075064715.1">
    <property type="nucleotide sequence ID" value="NZ_LKAJ02000001.1"/>
</dbReference>
<dbReference type="EMBL" id="LKAJ01000001">
    <property type="protein sequence ID" value="KRG22509.1"/>
    <property type="molecule type" value="Genomic_DNA"/>
</dbReference>
<evidence type="ECO:0000313" key="2">
    <source>
        <dbReference type="EMBL" id="MCS5712126.1"/>
    </source>
</evidence>
<comment type="caution">
    <text evidence="1">The sequence shown here is derived from an EMBL/GenBank/DDBJ whole genome shotgun (WGS) entry which is preliminary data.</text>
</comment>
<sequence length="123" mass="14419">MRNTECSPLIQISFLKDLQQTFQKEVRELIDVYLIDAKRKVSALYKAVEEQNLAHFKNAARELRQRSIDVGAISFSFDCLRLEMAAQEMRLESLPYLIGILEKRFVSINEELERLKVLPLFKK</sequence>
<dbReference type="Proteomes" id="UP000051497">
    <property type="component" value="Unassembled WGS sequence"/>
</dbReference>
<accession>A0A0Q9YNZ3</accession>
<keyword evidence="3" id="KW-1185">Reference proteome</keyword>
<proteinExistence type="predicted"/>
<name>A0A0Q9YNZ3_9GAMM</name>
<evidence type="ECO:0008006" key="4">
    <source>
        <dbReference type="Google" id="ProtNLM"/>
    </source>
</evidence>
<dbReference type="OrthoDB" id="9868494at2"/>
<gene>
    <name evidence="1" type="ORF">HT99x_00045</name>
    <name evidence="2" type="ORF">HT99x_011845</name>
</gene>
<dbReference type="AlphaFoldDB" id="A0A0Q9YNZ3"/>
<protein>
    <recommendedName>
        <fullName evidence="4">HPt domain-containing protein</fullName>
    </recommendedName>
</protein>
<reference evidence="2" key="3">
    <citation type="submission" date="2021-06" db="EMBL/GenBank/DDBJ databases">
        <title>Genomic Description and Analysis of Intracellular Bacteria, Candidatus Berkiella cookevillensis and Candidatus Berkiella aquae.</title>
        <authorList>
            <person name="Kidane D.T."/>
            <person name="Mehari Y.T."/>
            <person name="Rice F.C."/>
            <person name="Arivett B.A."/>
            <person name="Farone A.L."/>
            <person name="Berk S.G."/>
            <person name="Farone M.B."/>
        </authorList>
    </citation>
    <scope>NUCLEOTIDE SEQUENCE</scope>
    <source>
        <strain evidence="2">HT99</strain>
    </source>
</reference>
<evidence type="ECO:0000313" key="3">
    <source>
        <dbReference type="Proteomes" id="UP000051497"/>
    </source>
</evidence>
<dbReference type="EMBL" id="LKAJ02000001">
    <property type="protein sequence ID" value="MCS5712126.1"/>
    <property type="molecule type" value="Genomic_DNA"/>
</dbReference>
<dbReference type="GO" id="GO:0000160">
    <property type="term" value="P:phosphorelay signal transduction system"/>
    <property type="evidence" value="ECO:0007669"/>
    <property type="project" value="InterPro"/>
</dbReference>
<dbReference type="Gene3D" id="1.20.120.160">
    <property type="entry name" value="HPT domain"/>
    <property type="match status" value="1"/>
</dbReference>
<organism evidence="1">
    <name type="scientific">Candidatus Berkiella aquae</name>
    <dbReference type="NCBI Taxonomy" id="295108"/>
    <lineage>
        <taxon>Bacteria</taxon>
        <taxon>Pseudomonadati</taxon>
        <taxon>Pseudomonadota</taxon>
        <taxon>Gammaproteobacteria</taxon>
        <taxon>Candidatus Berkiellales</taxon>
        <taxon>Candidatus Berkiellaceae</taxon>
        <taxon>Candidatus Berkiella</taxon>
    </lineage>
</organism>
<dbReference type="SUPFAM" id="SSF47226">
    <property type="entry name" value="Histidine-containing phosphotransfer domain, HPT domain"/>
    <property type="match status" value="1"/>
</dbReference>
<reference evidence="2" key="2">
    <citation type="journal article" date="2016" name="Genome Announc.">
        <title>Draft Genome Sequences of Two Novel Amoeba-Resistant Intranuclear Bacteria, 'Candidatus Berkiella cookevillensis' and 'Candidatus Berkiella aquae'.</title>
        <authorList>
            <person name="Mehari Y.T."/>
            <person name="Arivett B.A."/>
            <person name="Farone A.L."/>
            <person name="Gunderson J.H."/>
            <person name="Farone M.B."/>
        </authorList>
    </citation>
    <scope>NUCLEOTIDE SEQUENCE</scope>
    <source>
        <strain evidence="2">HT99</strain>
    </source>
</reference>
<reference evidence="1" key="1">
    <citation type="submission" date="2015-09" db="EMBL/GenBank/DDBJ databases">
        <title>Draft Genome Sequences of Two Novel Amoeba-resistant Intranuclear Bacteria, Candidatus Berkiella cookevillensis and Candidatus Berkiella aquae.</title>
        <authorList>
            <person name="Mehari Y.T."/>
            <person name="Arivett B.A."/>
            <person name="Farone A.L."/>
            <person name="Gunderson J.H."/>
            <person name="Farone M.B."/>
        </authorList>
    </citation>
    <scope>NUCLEOTIDE SEQUENCE [LARGE SCALE GENOMIC DNA]</scope>
    <source>
        <strain evidence="1">HT99</strain>
    </source>
</reference>
<dbReference type="InterPro" id="IPR036641">
    <property type="entry name" value="HPT_dom_sf"/>
</dbReference>
<evidence type="ECO:0000313" key="1">
    <source>
        <dbReference type="EMBL" id="KRG22509.1"/>
    </source>
</evidence>